<dbReference type="Gene3D" id="6.10.250.940">
    <property type="match status" value="1"/>
</dbReference>
<dbReference type="GO" id="GO:0006508">
    <property type="term" value="P:proteolysis"/>
    <property type="evidence" value="ECO:0007669"/>
    <property type="project" value="InterPro"/>
</dbReference>
<keyword evidence="5" id="KW-1185">Reference proteome</keyword>
<accession>A0A6A2ZN43</accession>
<evidence type="ECO:0000256" key="2">
    <source>
        <dbReference type="ARBA" id="ARBA00022737"/>
    </source>
</evidence>
<name>A0A6A2ZN43_HIBSY</name>
<protein>
    <submittedName>
        <fullName evidence="4">Detected protein of confused Function</fullName>
    </submittedName>
</protein>
<dbReference type="Pfam" id="PF00450">
    <property type="entry name" value="Peptidase_S10"/>
    <property type="match status" value="1"/>
</dbReference>
<evidence type="ECO:0000256" key="3">
    <source>
        <dbReference type="PROSITE-ProRule" id="PRU00708"/>
    </source>
</evidence>
<gene>
    <name evidence="4" type="ORF">F3Y22_tig00110831pilonHSYRG00591</name>
</gene>
<dbReference type="Gene3D" id="3.40.50.1820">
    <property type="entry name" value="alpha/beta hydrolase"/>
    <property type="match status" value="1"/>
</dbReference>
<dbReference type="AlphaFoldDB" id="A0A6A2ZN43"/>
<sequence length="280" mass="31281">MMPSWTFNVVILDFQHFMQIGNALMDDETDQRGMVDYAWDLAVISDRVYNNIKLECNFSRPKQSDDCKEALEAYFDVYNIIDMDSLYAPTCVSNSGTGNNRRSPAIQGFALQTRPEDYDCAWDDPEAYFNGPGVQKALHANVTNMTYPWTHCCEIVSIWGDRPASVLPTLMKLIDGGIRTYIYSGDTDGRIPVTSTRADEALDVFLRVLNGKTDVLSWNAMIRGLAIHGFVNEPLELVTELQIVGFVSDEITCLCLLSACANGGLVKEARYFLSLSAHTV</sequence>
<comment type="caution">
    <text evidence="4">The sequence shown here is derived from an EMBL/GenBank/DDBJ whole genome shotgun (WGS) entry which is preliminary data.</text>
</comment>
<evidence type="ECO:0000313" key="4">
    <source>
        <dbReference type="EMBL" id="KAE8692729.1"/>
    </source>
</evidence>
<dbReference type="Pfam" id="PF01535">
    <property type="entry name" value="PPR"/>
    <property type="match status" value="1"/>
</dbReference>
<dbReference type="Gene3D" id="1.25.40.10">
    <property type="entry name" value="Tetratricopeptide repeat domain"/>
    <property type="match status" value="1"/>
</dbReference>
<dbReference type="SUPFAM" id="SSF53474">
    <property type="entry name" value="alpha/beta-Hydrolases"/>
    <property type="match status" value="1"/>
</dbReference>
<dbReference type="InterPro" id="IPR011990">
    <property type="entry name" value="TPR-like_helical_dom_sf"/>
</dbReference>
<keyword evidence="2" id="KW-0677">Repeat</keyword>
<evidence type="ECO:0000313" key="5">
    <source>
        <dbReference type="Proteomes" id="UP000436088"/>
    </source>
</evidence>
<feature type="repeat" description="PPR" evidence="3">
    <location>
        <begin position="214"/>
        <end position="248"/>
    </location>
</feature>
<dbReference type="EMBL" id="VEPZ02001131">
    <property type="protein sequence ID" value="KAE8692729.1"/>
    <property type="molecule type" value="Genomic_DNA"/>
</dbReference>
<dbReference type="PROSITE" id="PS51375">
    <property type="entry name" value="PPR"/>
    <property type="match status" value="1"/>
</dbReference>
<evidence type="ECO:0000256" key="1">
    <source>
        <dbReference type="ARBA" id="ARBA00009431"/>
    </source>
</evidence>
<proteinExistence type="inferred from homology"/>
<dbReference type="Proteomes" id="UP000436088">
    <property type="component" value="Unassembled WGS sequence"/>
</dbReference>
<comment type="similarity">
    <text evidence="1">Belongs to the peptidase S10 family.</text>
</comment>
<reference evidence="4" key="1">
    <citation type="submission" date="2019-09" db="EMBL/GenBank/DDBJ databases">
        <title>Draft genome information of white flower Hibiscus syriacus.</title>
        <authorList>
            <person name="Kim Y.-M."/>
        </authorList>
    </citation>
    <scope>NUCLEOTIDE SEQUENCE [LARGE SCALE GENOMIC DNA]</scope>
    <source>
        <strain evidence="4">YM2019G1</strain>
    </source>
</reference>
<dbReference type="PANTHER" id="PTHR11802">
    <property type="entry name" value="SERINE PROTEASE FAMILY S10 SERINE CARBOXYPEPTIDASE"/>
    <property type="match status" value="1"/>
</dbReference>
<organism evidence="4 5">
    <name type="scientific">Hibiscus syriacus</name>
    <name type="common">Rose of Sharon</name>
    <dbReference type="NCBI Taxonomy" id="106335"/>
    <lineage>
        <taxon>Eukaryota</taxon>
        <taxon>Viridiplantae</taxon>
        <taxon>Streptophyta</taxon>
        <taxon>Embryophyta</taxon>
        <taxon>Tracheophyta</taxon>
        <taxon>Spermatophyta</taxon>
        <taxon>Magnoliopsida</taxon>
        <taxon>eudicotyledons</taxon>
        <taxon>Gunneridae</taxon>
        <taxon>Pentapetalae</taxon>
        <taxon>rosids</taxon>
        <taxon>malvids</taxon>
        <taxon>Malvales</taxon>
        <taxon>Malvaceae</taxon>
        <taxon>Malvoideae</taxon>
        <taxon>Hibiscus</taxon>
    </lineage>
</organism>
<dbReference type="GO" id="GO:0005773">
    <property type="term" value="C:vacuole"/>
    <property type="evidence" value="ECO:0007669"/>
    <property type="project" value="TreeGrafter"/>
</dbReference>
<dbReference type="InterPro" id="IPR001563">
    <property type="entry name" value="Peptidase_S10"/>
</dbReference>
<dbReference type="PANTHER" id="PTHR11802:SF31">
    <property type="entry name" value="SERINE CARBOXYPEPTIDASE-LIKE 34"/>
    <property type="match status" value="1"/>
</dbReference>
<dbReference type="InterPro" id="IPR002885">
    <property type="entry name" value="PPR_rpt"/>
</dbReference>
<dbReference type="InterPro" id="IPR029058">
    <property type="entry name" value="AB_hydrolase_fold"/>
</dbReference>
<dbReference type="GO" id="GO:0004185">
    <property type="term" value="F:serine-type carboxypeptidase activity"/>
    <property type="evidence" value="ECO:0007669"/>
    <property type="project" value="InterPro"/>
</dbReference>